<dbReference type="GO" id="GO:0052689">
    <property type="term" value="F:carboxylic ester hydrolase activity"/>
    <property type="evidence" value="ECO:0007669"/>
    <property type="project" value="TreeGrafter"/>
</dbReference>
<name>A0A9W6P854_9ACTN</name>
<dbReference type="EMBL" id="BSQG01000005">
    <property type="protein sequence ID" value="GLU48771.1"/>
    <property type="molecule type" value="Genomic_DNA"/>
</dbReference>
<feature type="domain" description="Acetyl xylan esterase" evidence="3">
    <location>
        <begin position="1"/>
        <end position="319"/>
    </location>
</feature>
<dbReference type="Proteomes" id="UP001165092">
    <property type="component" value="Unassembled WGS sequence"/>
</dbReference>
<dbReference type="InterPro" id="IPR039069">
    <property type="entry name" value="CE7"/>
</dbReference>
<feature type="active site" description="Charge relay system" evidence="1">
    <location>
        <position position="303"/>
    </location>
</feature>
<protein>
    <submittedName>
        <fullName evidence="4">Acetylxylan esterase</fullName>
    </submittedName>
</protein>
<dbReference type="InterPro" id="IPR008391">
    <property type="entry name" value="AXE1_dom"/>
</dbReference>
<dbReference type="PANTHER" id="PTHR40111">
    <property type="entry name" value="CEPHALOSPORIN-C DEACETYLASE"/>
    <property type="match status" value="1"/>
</dbReference>
<feature type="active site" description="Nucleophile" evidence="1">
    <location>
        <position position="188"/>
    </location>
</feature>
<evidence type="ECO:0000313" key="5">
    <source>
        <dbReference type="Proteomes" id="UP001165092"/>
    </source>
</evidence>
<dbReference type="GO" id="GO:0005976">
    <property type="term" value="P:polysaccharide metabolic process"/>
    <property type="evidence" value="ECO:0007669"/>
    <property type="project" value="TreeGrafter"/>
</dbReference>
<gene>
    <name evidence="4" type="ORF">Nans01_31220</name>
</gene>
<proteinExistence type="predicted"/>
<dbReference type="AlphaFoldDB" id="A0A9W6P854"/>
<feature type="binding site" evidence="2">
    <location>
        <position position="92"/>
    </location>
    <ligand>
        <name>substrate</name>
    </ligand>
</feature>
<dbReference type="Pfam" id="PF05448">
    <property type="entry name" value="AXE1"/>
    <property type="match status" value="1"/>
</dbReference>
<dbReference type="InterPro" id="IPR029058">
    <property type="entry name" value="AB_hydrolase_fold"/>
</dbReference>
<accession>A0A9W6P854</accession>
<evidence type="ECO:0000313" key="4">
    <source>
        <dbReference type="EMBL" id="GLU48771.1"/>
    </source>
</evidence>
<organism evidence="4 5">
    <name type="scientific">Nocardiopsis ansamitocini</name>
    <dbReference type="NCBI Taxonomy" id="1670832"/>
    <lineage>
        <taxon>Bacteria</taxon>
        <taxon>Bacillati</taxon>
        <taxon>Actinomycetota</taxon>
        <taxon>Actinomycetes</taxon>
        <taxon>Streptosporangiales</taxon>
        <taxon>Nocardiopsidaceae</taxon>
        <taxon>Nocardiopsis</taxon>
    </lineage>
</organism>
<keyword evidence="5" id="KW-1185">Reference proteome</keyword>
<dbReference type="SUPFAM" id="SSF53474">
    <property type="entry name" value="alpha/beta-Hydrolases"/>
    <property type="match status" value="1"/>
</dbReference>
<evidence type="ECO:0000256" key="2">
    <source>
        <dbReference type="PIRSR" id="PIRSR639069-2"/>
    </source>
</evidence>
<reference evidence="4" key="1">
    <citation type="submission" date="2023-02" db="EMBL/GenBank/DDBJ databases">
        <title>Nocardiopsis ansamitocini NBRC 112285.</title>
        <authorList>
            <person name="Ichikawa N."/>
            <person name="Sato H."/>
            <person name="Tonouchi N."/>
        </authorList>
    </citation>
    <scope>NUCLEOTIDE SEQUENCE</scope>
    <source>
        <strain evidence="4">NBRC 112285</strain>
    </source>
</reference>
<comment type="caution">
    <text evidence="4">The sequence shown here is derived from an EMBL/GenBank/DDBJ whole genome shotgun (WGS) entry which is preliminary data.</text>
</comment>
<dbReference type="Gene3D" id="3.40.50.1820">
    <property type="entry name" value="alpha/beta hydrolase"/>
    <property type="match status" value="1"/>
</dbReference>
<evidence type="ECO:0000259" key="3">
    <source>
        <dbReference type="Pfam" id="PF05448"/>
    </source>
</evidence>
<feature type="active site" description="Charge relay system" evidence="1">
    <location>
        <position position="274"/>
    </location>
</feature>
<evidence type="ECO:0000256" key="1">
    <source>
        <dbReference type="PIRSR" id="PIRSR639069-1"/>
    </source>
</evidence>
<dbReference type="PANTHER" id="PTHR40111:SF1">
    <property type="entry name" value="CEPHALOSPORIN-C DEACETYLASE"/>
    <property type="match status" value="1"/>
</dbReference>
<dbReference type="RefSeq" id="WP_285760250.1">
    <property type="nucleotide sequence ID" value="NZ_BSQG01000005.1"/>
</dbReference>
<sequence>MPHFDLPLDELRRYRSTVTEPAGFDAFWSATLAQARATSLDARFTPVDTGLRTVDTFDVVFHGFAGNQVRAWLHLPAHRDTSLPGVVEYAGYGGGRGLAHENTLWAVAGYAHLVMDTRGQGSGWRVGDTPDEVAAAGMPASPGVMTRGITDPADYYYRRLFTDGVRAVEALRAFEEVDPARVAVAGASQGGGVALAVGGLVPDLAGVLVDVPFLCDFPRATSLADSEPYLEIVRYLKAHRGAVGQVFHTLSHFDGTVLAARANAPALFSAALMDGVCPPSTVFGAYNAYTGDKDIRVYPYNGHEGGAGFQQAEQLRWLAATL</sequence>